<reference evidence="1 2" key="1">
    <citation type="submission" date="2016-10" db="EMBL/GenBank/DDBJ databases">
        <title>Pseudoalteromonas amylolytica sp. nov., isolated from the surface seawater.</title>
        <authorList>
            <person name="Wu Y.-H."/>
            <person name="Cheng H."/>
            <person name="Jin X.-B."/>
            <person name="Wang C.-S."/>
            <person name="Xu X.-W."/>
        </authorList>
    </citation>
    <scope>NUCLEOTIDE SEQUENCE [LARGE SCALE GENOMIC DNA]</scope>
    <source>
        <strain evidence="1 2">JCM 12483</strain>
    </source>
</reference>
<accession>A0A1S1NAR4</accession>
<sequence length="89" mass="10241">MSLLTSPIKFEHITKEHGFVQVQCQCCQVIERATRLDTHPMSWLYAANHIGWRHVASEAFDIDVVCPDCVSLFNNPRQKPYKPAMRNAI</sequence>
<comment type="caution">
    <text evidence="1">The sequence shown here is derived from an EMBL/GenBank/DDBJ whole genome shotgun (WGS) entry which is preliminary data.</text>
</comment>
<keyword evidence="2" id="KW-1185">Reference proteome</keyword>
<dbReference type="OrthoDB" id="6292315at2"/>
<name>A0A1S1NAR4_9GAMM</name>
<dbReference type="Proteomes" id="UP000180253">
    <property type="component" value="Unassembled WGS sequence"/>
</dbReference>
<gene>
    <name evidence="1" type="ORF">BIW53_02285</name>
</gene>
<dbReference type="EMBL" id="MNAN01000018">
    <property type="protein sequence ID" value="OHU97169.1"/>
    <property type="molecule type" value="Genomic_DNA"/>
</dbReference>
<dbReference type="RefSeq" id="WP_070990204.1">
    <property type="nucleotide sequence ID" value="NZ_CBCSHD010000008.1"/>
</dbReference>
<dbReference type="AlphaFoldDB" id="A0A1S1NAR4"/>
<evidence type="ECO:0000313" key="2">
    <source>
        <dbReference type="Proteomes" id="UP000180253"/>
    </source>
</evidence>
<protein>
    <submittedName>
        <fullName evidence="1">Uncharacterized protein</fullName>
    </submittedName>
</protein>
<evidence type="ECO:0000313" key="1">
    <source>
        <dbReference type="EMBL" id="OHU97169.1"/>
    </source>
</evidence>
<dbReference type="STRING" id="327939.BIW53_02285"/>
<proteinExistence type="predicted"/>
<organism evidence="1 2">
    <name type="scientific">Pseudoalteromonas byunsanensis</name>
    <dbReference type="NCBI Taxonomy" id="327939"/>
    <lineage>
        <taxon>Bacteria</taxon>
        <taxon>Pseudomonadati</taxon>
        <taxon>Pseudomonadota</taxon>
        <taxon>Gammaproteobacteria</taxon>
        <taxon>Alteromonadales</taxon>
        <taxon>Pseudoalteromonadaceae</taxon>
        <taxon>Pseudoalteromonas</taxon>
    </lineage>
</organism>